<evidence type="ECO:0008006" key="4">
    <source>
        <dbReference type="Google" id="ProtNLM"/>
    </source>
</evidence>
<dbReference type="AlphaFoldDB" id="K1JW18"/>
<dbReference type="STRING" id="742823.HMPREF9465_00479"/>
<protein>
    <recommendedName>
        <fullName evidence="4">Cytoplasmic protein</fullName>
    </recommendedName>
</protein>
<comment type="caution">
    <text evidence="2">The sequence shown here is derived from an EMBL/GenBank/DDBJ whole genome shotgun (WGS) entry which is preliminary data.</text>
</comment>
<proteinExistence type="predicted"/>
<evidence type="ECO:0000313" key="2">
    <source>
        <dbReference type="EMBL" id="EKB31902.1"/>
    </source>
</evidence>
<dbReference type="HOGENOM" id="CLU_141602_0_0_4"/>
<evidence type="ECO:0000313" key="3">
    <source>
        <dbReference type="Proteomes" id="UP000005835"/>
    </source>
</evidence>
<name>K1JW18_9BURK</name>
<dbReference type="EMBL" id="ADMG01000016">
    <property type="protein sequence ID" value="EKB31902.1"/>
    <property type="molecule type" value="Genomic_DNA"/>
</dbReference>
<dbReference type="Proteomes" id="UP000005835">
    <property type="component" value="Unassembled WGS sequence"/>
</dbReference>
<organism evidence="2 3">
    <name type="scientific">Sutterella wadsworthensis 2_1_59BFAA</name>
    <dbReference type="NCBI Taxonomy" id="742823"/>
    <lineage>
        <taxon>Bacteria</taxon>
        <taxon>Pseudomonadati</taxon>
        <taxon>Pseudomonadota</taxon>
        <taxon>Betaproteobacteria</taxon>
        <taxon>Burkholderiales</taxon>
        <taxon>Sutterellaceae</taxon>
        <taxon>Sutterella</taxon>
    </lineage>
</organism>
<evidence type="ECO:0000256" key="1">
    <source>
        <dbReference type="SAM" id="MobiDB-lite"/>
    </source>
</evidence>
<gene>
    <name evidence="2" type="ORF">HMPREF9465_00479</name>
</gene>
<accession>K1JW18</accession>
<feature type="region of interest" description="Disordered" evidence="1">
    <location>
        <begin position="112"/>
        <end position="131"/>
    </location>
</feature>
<sequence>MPAQDSIDAMNTQMDVASLYREEVVTDRKVGTIHVLTPILDSGERDTNRPLLFLGDTQIMTQMGPLPISFEIKAETLAEAVAGYGEAAKQGVRDTIEKLQAMRREAASQIVTPGMPGFQAPPAAGSGIAMP</sequence>
<dbReference type="eggNOG" id="ENOG5032SAH">
    <property type="taxonomic scope" value="Bacteria"/>
</dbReference>
<reference evidence="2 3" key="1">
    <citation type="submission" date="2012-05" db="EMBL/GenBank/DDBJ databases">
        <title>The Genome Sequence of Sutterella wadsworthensis 2_1_59BFAA.</title>
        <authorList>
            <consortium name="The Broad Institute Genome Sequencing Platform"/>
            <person name="Earl A."/>
            <person name="Ward D."/>
            <person name="Feldgarden M."/>
            <person name="Gevers D."/>
            <person name="Daigneault M."/>
            <person name="Strauss J."/>
            <person name="Allen-Vercoe E."/>
            <person name="Walker B."/>
            <person name="Young S.K."/>
            <person name="Zeng Q."/>
            <person name="Gargeya S."/>
            <person name="Fitzgerald M."/>
            <person name="Haas B."/>
            <person name="Abouelleil A."/>
            <person name="Alvarado L."/>
            <person name="Arachchi H.M."/>
            <person name="Berlin A.M."/>
            <person name="Chapman S.B."/>
            <person name="Goldberg J."/>
            <person name="Griggs A."/>
            <person name="Gujja S."/>
            <person name="Hansen M."/>
            <person name="Howarth C."/>
            <person name="Imamovic A."/>
            <person name="Larimer J."/>
            <person name="McCowen C."/>
            <person name="Montmayeur A."/>
            <person name="Murphy C."/>
            <person name="Neiman D."/>
            <person name="Pearson M."/>
            <person name="Priest M."/>
            <person name="Roberts A."/>
            <person name="Saif S."/>
            <person name="Shea T."/>
            <person name="Sisk P."/>
            <person name="Sykes S."/>
            <person name="Wortman J."/>
            <person name="Nusbaum C."/>
            <person name="Birren B."/>
        </authorList>
    </citation>
    <scope>NUCLEOTIDE SEQUENCE [LARGE SCALE GENOMIC DNA]</scope>
    <source>
        <strain evidence="2 3">2_1_59BFAA</strain>
    </source>
</reference>
<dbReference type="PATRIC" id="fig|742823.3.peg.475"/>
<keyword evidence="3" id="KW-1185">Reference proteome</keyword>
<dbReference type="RefSeq" id="WP_005433773.1">
    <property type="nucleotide sequence ID" value="NZ_JH815514.1"/>
</dbReference>
<dbReference type="OrthoDB" id="9792397at2"/>